<feature type="compositionally biased region" description="Polar residues" evidence="1">
    <location>
        <begin position="79"/>
        <end position="95"/>
    </location>
</feature>
<dbReference type="Proteomes" id="UP001187343">
    <property type="component" value="Unassembled WGS sequence"/>
</dbReference>
<name>A0AA88P3T6_9TELE</name>
<feature type="region of interest" description="Disordered" evidence="1">
    <location>
        <begin position="78"/>
        <end position="102"/>
    </location>
</feature>
<keyword evidence="3" id="KW-1185">Reference proteome</keyword>
<feature type="compositionally biased region" description="Polar residues" evidence="1">
    <location>
        <begin position="53"/>
        <end position="63"/>
    </location>
</feature>
<feature type="region of interest" description="Disordered" evidence="1">
    <location>
        <begin position="50"/>
        <end position="69"/>
    </location>
</feature>
<sequence length="150" mass="16284">MPFGVGEKKMKKMNPPSEPVVCSMIETFGGLERSAESRWTSTDSFRRAARTPISLSQPRSIESSVDRRQMSRLALRRNTALNTGDTSRACQSRGSASDEGSAEEVGALLQLGVVFQCLSESGRTETAFVHVELLDPGGCAGEELEEEKSL</sequence>
<evidence type="ECO:0000256" key="1">
    <source>
        <dbReference type="SAM" id="MobiDB-lite"/>
    </source>
</evidence>
<protein>
    <submittedName>
        <fullName evidence="2">Uncharacterized protein</fullName>
    </submittedName>
</protein>
<dbReference type="EMBL" id="JAUYZG010000024">
    <property type="protein sequence ID" value="KAK2869697.1"/>
    <property type="molecule type" value="Genomic_DNA"/>
</dbReference>
<evidence type="ECO:0000313" key="2">
    <source>
        <dbReference type="EMBL" id="KAK2869697.1"/>
    </source>
</evidence>
<gene>
    <name evidence="2" type="ORF">Q8A67_024089</name>
</gene>
<comment type="caution">
    <text evidence="2">The sequence shown here is derived from an EMBL/GenBank/DDBJ whole genome shotgun (WGS) entry which is preliminary data.</text>
</comment>
<dbReference type="AlphaFoldDB" id="A0AA88P3T6"/>
<reference evidence="2" key="1">
    <citation type="submission" date="2023-08" db="EMBL/GenBank/DDBJ databases">
        <title>Chromosome-level Genome Assembly of mud carp (Cirrhinus molitorella).</title>
        <authorList>
            <person name="Liu H."/>
        </authorList>
    </citation>
    <scope>NUCLEOTIDE SEQUENCE</scope>
    <source>
        <strain evidence="2">Prfri</strain>
        <tissue evidence="2">Muscle</tissue>
    </source>
</reference>
<proteinExistence type="predicted"/>
<accession>A0AA88P3T6</accession>
<organism evidence="2 3">
    <name type="scientific">Cirrhinus molitorella</name>
    <name type="common">mud carp</name>
    <dbReference type="NCBI Taxonomy" id="172907"/>
    <lineage>
        <taxon>Eukaryota</taxon>
        <taxon>Metazoa</taxon>
        <taxon>Chordata</taxon>
        <taxon>Craniata</taxon>
        <taxon>Vertebrata</taxon>
        <taxon>Euteleostomi</taxon>
        <taxon>Actinopterygii</taxon>
        <taxon>Neopterygii</taxon>
        <taxon>Teleostei</taxon>
        <taxon>Ostariophysi</taxon>
        <taxon>Cypriniformes</taxon>
        <taxon>Cyprinidae</taxon>
        <taxon>Labeoninae</taxon>
        <taxon>Labeonini</taxon>
        <taxon>Cirrhinus</taxon>
    </lineage>
</organism>
<evidence type="ECO:0000313" key="3">
    <source>
        <dbReference type="Proteomes" id="UP001187343"/>
    </source>
</evidence>